<keyword evidence="1" id="KW-0812">Transmembrane</keyword>
<name>A0A6G0U409_APHGL</name>
<keyword evidence="3" id="KW-1185">Reference proteome</keyword>
<accession>A0A6G0U409</accession>
<protein>
    <submittedName>
        <fullName evidence="2">Uncharacterized protein</fullName>
    </submittedName>
</protein>
<evidence type="ECO:0000256" key="1">
    <source>
        <dbReference type="SAM" id="Phobius"/>
    </source>
</evidence>
<evidence type="ECO:0000313" key="3">
    <source>
        <dbReference type="Proteomes" id="UP000475862"/>
    </source>
</evidence>
<dbReference type="Proteomes" id="UP000475862">
    <property type="component" value="Unassembled WGS sequence"/>
</dbReference>
<comment type="caution">
    <text evidence="2">The sequence shown here is derived from an EMBL/GenBank/DDBJ whole genome shotgun (WGS) entry which is preliminary data.</text>
</comment>
<feature type="transmembrane region" description="Helical" evidence="1">
    <location>
        <begin position="150"/>
        <end position="168"/>
    </location>
</feature>
<proteinExistence type="predicted"/>
<feature type="transmembrane region" description="Helical" evidence="1">
    <location>
        <begin position="114"/>
        <end position="130"/>
    </location>
</feature>
<gene>
    <name evidence="2" type="ORF">AGLY_002159</name>
</gene>
<keyword evidence="1" id="KW-1133">Transmembrane helix</keyword>
<sequence>MVSNYILDSERSDEYIDFTMIITSRNNASNSNFGGGFRWKNEYPWCIIQVKRNIFQQFSKKSRKTKKKVMEKQEFLRKTVFDQIDFLYGIIHKNLCIRRELKIFYTLKRCASHYYDFMIMMIIMYSVIIYPKISPGVFDIDVVCLEALRLTMYFFTLNLYIVLVRFYTARMLCGRCGFYTRSPHHFRSYDAIGYLGRLCDLRVCYRCIRIGSGVVTKGYNQKNLPAFH</sequence>
<keyword evidence="1" id="KW-0472">Membrane</keyword>
<organism evidence="2 3">
    <name type="scientific">Aphis glycines</name>
    <name type="common">Soybean aphid</name>
    <dbReference type="NCBI Taxonomy" id="307491"/>
    <lineage>
        <taxon>Eukaryota</taxon>
        <taxon>Metazoa</taxon>
        <taxon>Ecdysozoa</taxon>
        <taxon>Arthropoda</taxon>
        <taxon>Hexapoda</taxon>
        <taxon>Insecta</taxon>
        <taxon>Pterygota</taxon>
        <taxon>Neoptera</taxon>
        <taxon>Paraneoptera</taxon>
        <taxon>Hemiptera</taxon>
        <taxon>Sternorrhyncha</taxon>
        <taxon>Aphidomorpha</taxon>
        <taxon>Aphidoidea</taxon>
        <taxon>Aphididae</taxon>
        <taxon>Aphidini</taxon>
        <taxon>Aphis</taxon>
        <taxon>Aphis</taxon>
    </lineage>
</organism>
<dbReference type="EMBL" id="VYZN01000008">
    <property type="protein sequence ID" value="KAE9543359.1"/>
    <property type="molecule type" value="Genomic_DNA"/>
</dbReference>
<reference evidence="2 3" key="1">
    <citation type="submission" date="2019-08" db="EMBL/GenBank/DDBJ databases">
        <title>The genome of the soybean aphid Biotype 1, its phylome, world population structure and adaptation to the North American continent.</title>
        <authorList>
            <person name="Giordano R."/>
            <person name="Donthu R.K."/>
            <person name="Hernandez A.G."/>
            <person name="Wright C.L."/>
            <person name="Zimin A.V."/>
        </authorList>
    </citation>
    <scope>NUCLEOTIDE SEQUENCE [LARGE SCALE GENOMIC DNA]</scope>
    <source>
        <tissue evidence="2">Whole aphids</tissue>
    </source>
</reference>
<dbReference type="AlphaFoldDB" id="A0A6G0U409"/>
<evidence type="ECO:0000313" key="2">
    <source>
        <dbReference type="EMBL" id="KAE9543359.1"/>
    </source>
</evidence>